<dbReference type="InterPro" id="IPR007201">
    <property type="entry name" value="Mei2-like_Rrm_C"/>
</dbReference>
<evidence type="ECO:0000313" key="3">
    <source>
        <dbReference type="Proteomes" id="UP000016932"/>
    </source>
</evidence>
<dbReference type="VEuPathDB" id="FungiDB:MYCFIDRAFT_78275"/>
<dbReference type="GeneID" id="19341432"/>
<dbReference type="eggNOG" id="KOG4660">
    <property type="taxonomic scope" value="Eukaryota"/>
</dbReference>
<dbReference type="Proteomes" id="UP000016932">
    <property type="component" value="Unassembled WGS sequence"/>
</dbReference>
<dbReference type="InterPro" id="IPR035979">
    <property type="entry name" value="RBD_domain_sf"/>
</dbReference>
<dbReference type="HOGENOM" id="CLU_1982529_0_0_1"/>
<dbReference type="GO" id="GO:0003676">
    <property type="term" value="F:nucleic acid binding"/>
    <property type="evidence" value="ECO:0007669"/>
    <property type="project" value="InterPro"/>
</dbReference>
<keyword evidence="3" id="KW-1185">Reference proteome</keyword>
<accession>M3A7I1</accession>
<feature type="domain" description="Mei2-like C-terminal RNA recognition motif" evidence="1">
    <location>
        <begin position="42"/>
        <end position="104"/>
    </location>
</feature>
<dbReference type="AlphaFoldDB" id="M3A7I1"/>
<organism evidence="2 3">
    <name type="scientific">Pseudocercospora fijiensis (strain CIRAD86)</name>
    <name type="common">Black leaf streak disease fungus</name>
    <name type="synonym">Mycosphaerella fijiensis</name>
    <dbReference type="NCBI Taxonomy" id="383855"/>
    <lineage>
        <taxon>Eukaryota</taxon>
        <taxon>Fungi</taxon>
        <taxon>Dikarya</taxon>
        <taxon>Ascomycota</taxon>
        <taxon>Pezizomycotina</taxon>
        <taxon>Dothideomycetes</taxon>
        <taxon>Dothideomycetidae</taxon>
        <taxon>Mycosphaerellales</taxon>
        <taxon>Mycosphaerellaceae</taxon>
        <taxon>Pseudocercospora</taxon>
    </lineage>
</organism>
<dbReference type="EMBL" id="KB446561">
    <property type="protein sequence ID" value="EME80576.1"/>
    <property type="molecule type" value="Genomic_DNA"/>
</dbReference>
<dbReference type="Pfam" id="PF04059">
    <property type="entry name" value="RRM_2"/>
    <property type="match status" value="1"/>
</dbReference>
<reference evidence="2 3" key="1">
    <citation type="journal article" date="2012" name="PLoS Pathog.">
        <title>Diverse lifestyles and strategies of plant pathogenesis encoded in the genomes of eighteen Dothideomycetes fungi.</title>
        <authorList>
            <person name="Ohm R.A."/>
            <person name="Feau N."/>
            <person name="Henrissat B."/>
            <person name="Schoch C.L."/>
            <person name="Horwitz B.A."/>
            <person name="Barry K.W."/>
            <person name="Condon B.J."/>
            <person name="Copeland A.C."/>
            <person name="Dhillon B."/>
            <person name="Glaser F."/>
            <person name="Hesse C.N."/>
            <person name="Kosti I."/>
            <person name="LaButti K."/>
            <person name="Lindquist E.A."/>
            <person name="Lucas S."/>
            <person name="Salamov A.A."/>
            <person name="Bradshaw R.E."/>
            <person name="Ciuffetti L."/>
            <person name="Hamelin R.C."/>
            <person name="Kema G.H.J."/>
            <person name="Lawrence C."/>
            <person name="Scott J.A."/>
            <person name="Spatafora J.W."/>
            <person name="Turgeon B.G."/>
            <person name="de Wit P.J.G.M."/>
            <person name="Zhong S."/>
            <person name="Goodwin S.B."/>
            <person name="Grigoriev I.V."/>
        </authorList>
    </citation>
    <scope>NUCLEOTIDE SEQUENCE [LARGE SCALE GENOMIC DNA]</scope>
    <source>
        <strain evidence="2 3">CIRAD86</strain>
    </source>
</reference>
<dbReference type="SUPFAM" id="SSF54928">
    <property type="entry name" value="RNA-binding domain, RBD"/>
    <property type="match status" value="1"/>
</dbReference>
<name>M3A7I1_PSEFD</name>
<gene>
    <name evidence="2" type="ORF">MYCFIDRAFT_78275</name>
</gene>
<dbReference type="OrthoDB" id="417481at2759"/>
<dbReference type="RefSeq" id="XP_007928966.1">
    <property type="nucleotide sequence ID" value="XM_007930775.1"/>
</dbReference>
<proteinExistence type="predicted"/>
<dbReference type="KEGG" id="pfj:MYCFIDRAFT_78275"/>
<sequence length="126" mass="14253">MVMVLPPALHAVLVVQRSPTIQSPVFRRLAIQRSLAAAVGTRIDFQYNTNVGYAFVNFTDPEAIIDFVNNFVNKEWQVGYHPRKIAQVSYATVQGIDSLIEKFRNSAIIDSRVQRLPSKALPRRNN</sequence>
<evidence type="ECO:0000259" key="1">
    <source>
        <dbReference type="Pfam" id="PF04059"/>
    </source>
</evidence>
<evidence type="ECO:0000313" key="2">
    <source>
        <dbReference type="EMBL" id="EME80576.1"/>
    </source>
</evidence>
<protein>
    <recommendedName>
        <fullName evidence="1">Mei2-like C-terminal RNA recognition motif domain-containing protein</fullName>
    </recommendedName>
</protein>